<sequence length="110" mass="12258">MSESTNRQPDDIKKNRHSSKIKQAGIIVASAILVMGIIILGVISYVRKKKLCFKGIMRNDYDNEGRKEDMELPIFDLMAIANATCNFSSNNKLGEGGFGSVYKVNKNMLN</sequence>
<evidence type="ECO:0000313" key="7">
    <source>
        <dbReference type="EMBL" id="KAK7833731.1"/>
    </source>
</evidence>
<keyword evidence="4" id="KW-0418">Kinase</keyword>
<keyword evidence="6" id="KW-0812">Transmembrane</keyword>
<evidence type="ECO:0000256" key="6">
    <source>
        <dbReference type="SAM" id="Phobius"/>
    </source>
</evidence>
<keyword evidence="2" id="KW-0808">Transferase</keyword>
<organism evidence="7 8">
    <name type="scientific">Quercus suber</name>
    <name type="common">Cork oak</name>
    <dbReference type="NCBI Taxonomy" id="58331"/>
    <lineage>
        <taxon>Eukaryota</taxon>
        <taxon>Viridiplantae</taxon>
        <taxon>Streptophyta</taxon>
        <taxon>Embryophyta</taxon>
        <taxon>Tracheophyta</taxon>
        <taxon>Spermatophyta</taxon>
        <taxon>Magnoliopsida</taxon>
        <taxon>eudicotyledons</taxon>
        <taxon>Gunneridae</taxon>
        <taxon>Pentapetalae</taxon>
        <taxon>rosids</taxon>
        <taxon>fabids</taxon>
        <taxon>Fagales</taxon>
        <taxon>Fagaceae</taxon>
        <taxon>Quercus</taxon>
    </lineage>
</organism>
<dbReference type="PANTHER" id="PTHR27002:SF181">
    <property type="entry name" value="RECEPTOR-LIKE SERINE_THREONINE-PROTEIN KINASE"/>
    <property type="match status" value="1"/>
</dbReference>
<name>A0AAW0K5B0_QUESU</name>
<dbReference type="EMBL" id="PKMF04000401">
    <property type="protein sequence ID" value="KAK7833731.1"/>
    <property type="molecule type" value="Genomic_DNA"/>
</dbReference>
<keyword evidence="5" id="KW-0067">ATP-binding</keyword>
<evidence type="ECO:0000256" key="5">
    <source>
        <dbReference type="ARBA" id="ARBA00022840"/>
    </source>
</evidence>
<dbReference type="Gene3D" id="3.30.200.20">
    <property type="entry name" value="Phosphorylase Kinase, domain 1"/>
    <property type="match status" value="1"/>
</dbReference>
<dbReference type="SUPFAM" id="SSF56112">
    <property type="entry name" value="Protein kinase-like (PK-like)"/>
    <property type="match status" value="1"/>
</dbReference>
<dbReference type="GO" id="GO:0004674">
    <property type="term" value="F:protein serine/threonine kinase activity"/>
    <property type="evidence" value="ECO:0007669"/>
    <property type="project" value="UniProtKB-KW"/>
</dbReference>
<reference evidence="7 8" key="1">
    <citation type="journal article" date="2018" name="Sci. Data">
        <title>The draft genome sequence of cork oak.</title>
        <authorList>
            <person name="Ramos A.M."/>
            <person name="Usie A."/>
            <person name="Barbosa P."/>
            <person name="Barros P.M."/>
            <person name="Capote T."/>
            <person name="Chaves I."/>
            <person name="Simoes F."/>
            <person name="Abreu I."/>
            <person name="Carrasquinho I."/>
            <person name="Faro C."/>
            <person name="Guimaraes J.B."/>
            <person name="Mendonca D."/>
            <person name="Nobrega F."/>
            <person name="Rodrigues L."/>
            <person name="Saibo N.J.M."/>
            <person name="Varela M.C."/>
            <person name="Egas C."/>
            <person name="Matos J."/>
            <person name="Miguel C.M."/>
            <person name="Oliveira M.M."/>
            <person name="Ricardo C.P."/>
            <person name="Goncalves S."/>
        </authorList>
    </citation>
    <scope>NUCLEOTIDE SEQUENCE [LARGE SCALE GENOMIC DNA]</scope>
    <source>
        <strain evidence="8">cv. HL8</strain>
    </source>
</reference>
<dbReference type="GO" id="GO:0005886">
    <property type="term" value="C:plasma membrane"/>
    <property type="evidence" value="ECO:0007669"/>
    <property type="project" value="TreeGrafter"/>
</dbReference>
<evidence type="ECO:0000256" key="2">
    <source>
        <dbReference type="ARBA" id="ARBA00022679"/>
    </source>
</evidence>
<comment type="caution">
    <text evidence="7">The sequence shown here is derived from an EMBL/GenBank/DDBJ whole genome shotgun (WGS) entry which is preliminary data.</text>
</comment>
<gene>
    <name evidence="7" type="ORF">CFP56_025314</name>
</gene>
<proteinExistence type="predicted"/>
<keyword evidence="6" id="KW-1133">Transmembrane helix</keyword>
<dbReference type="AlphaFoldDB" id="A0AAW0K5B0"/>
<keyword evidence="6" id="KW-0472">Membrane</keyword>
<evidence type="ECO:0000256" key="1">
    <source>
        <dbReference type="ARBA" id="ARBA00022527"/>
    </source>
</evidence>
<feature type="transmembrane region" description="Helical" evidence="6">
    <location>
        <begin position="24"/>
        <end position="46"/>
    </location>
</feature>
<dbReference type="GO" id="GO:0005524">
    <property type="term" value="F:ATP binding"/>
    <property type="evidence" value="ECO:0007669"/>
    <property type="project" value="UniProtKB-KW"/>
</dbReference>
<dbReference type="Proteomes" id="UP000237347">
    <property type="component" value="Unassembled WGS sequence"/>
</dbReference>
<dbReference type="PANTHER" id="PTHR27002">
    <property type="entry name" value="RECEPTOR-LIKE SERINE/THREONINE-PROTEIN KINASE SD1-8"/>
    <property type="match status" value="1"/>
</dbReference>
<keyword evidence="1" id="KW-0723">Serine/threonine-protein kinase</keyword>
<evidence type="ECO:0000256" key="3">
    <source>
        <dbReference type="ARBA" id="ARBA00022741"/>
    </source>
</evidence>
<evidence type="ECO:0000313" key="8">
    <source>
        <dbReference type="Proteomes" id="UP000237347"/>
    </source>
</evidence>
<keyword evidence="3" id="KW-0547">Nucleotide-binding</keyword>
<evidence type="ECO:0000256" key="4">
    <source>
        <dbReference type="ARBA" id="ARBA00022777"/>
    </source>
</evidence>
<dbReference type="InterPro" id="IPR011009">
    <property type="entry name" value="Kinase-like_dom_sf"/>
</dbReference>
<protein>
    <submittedName>
        <fullName evidence="7">Lrr receptor-like serine/threonine-protein kinase</fullName>
    </submittedName>
</protein>
<keyword evidence="8" id="KW-1185">Reference proteome</keyword>
<accession>A0AAW0K5B0</accession>